<gene>
    <name evidence="1" type="ORF">DAPPUDRAFT_261362</name>
</gene>
<accession>E9HKW6</accession>
<dbReference type="HOGENOM" id="CLU_1379380_0_0_1"/>
<dbReference type="InParanoid" id="E9HKW6"/>
<reference evidence="1 2" key="1">
    <citation type="journal article" date="2011" name="Science">
        <title>The ecoresponsive genome of Daphnia pulex.</title>
        <authorList>
            <person name="Colbourne J.K."/>
            <person name="Pfrender M.E."/>
            <person name="Gilbert D."/>
            <person name="Thomas W.K."/>
            <person name="Tucker A."/>
            <person name="Oakley T.H."/>
            <person name="Tokishita S."/>
            <person name="Aerts A."/>
            <person name="Arnold G.J."/>
            <person name="Basu M.K."/>
            <person name="Bauer D.J."/>
            <person name="Caceres C.E."/>
            <person name="Carmel L."/>
            <person name="Casola C."/>
            <person name="Choi J.H."/>
            <person name="Detter J.C."/>
            <person name="Dong Q."/>
            <person name="Dusheyko S."/>
            <person name="Eads B.D."/>
            <person name="Frohlich T."/>
            <person name="Geiler-Samerotte K.A."/>
            <person name="Gerlach D."/>
            <person name="Hatcher P."/>
            <person name="Jogdeo S."/>
            <person name="Krijgsveld J."/>
            <person name="Kriventseva E.V."/>
            <person name="Kultz D."/>
            <person name="Laforsch C."/>
            <person name="Lindquist E."/>
            <person name="Lopez J."/>
            <person name="Manak J.R."/>
            <person name="Muller J."/>
            <person name="Pangilinan J."/>
            <person name="Patwardhan R.P."/>
            <person name="Pitluck S."/>
            <person name="Pritham E.J."/>
            <person name="Rechtsteiner A."/>
            <person name="Rho M."/>
            <person name="Rogozin I.B."/>
            <person name="Sakarya O."/>
            <person name="Salamov A."/>
            <person name="Schaack S."/>
            <person name="Shapiro H."/>
            <person name="Shiga Y."/>
            <person name="Skalitzky C."/>
            <person name="Smith Z."/>
            <person name="Souvorov A."/>
            <person name="Sung W."/>
            <person name="Tang Z."/>
            <person name="Tsuchiya D."/>
            <person name="Tu H."/>
            <person name="Vos H."/>
            <person name="Wang M."/>
            <person name="Wolf Y.I."/>
            <person name="Yamagata H."/>
            <person name="Yamada T."/>
            <person name="Ye Y."/>
            <person name="Shaw J.R."/>
            <person name="Andrews J."/>
            <person name="Crease T.J."/>
            <person name="Tang H."/>
            <person name="Lucas S.M."/>
            <person name="Robertson H.M."/>
            <person name="Bork P."/>
            <person name="Koonin E.V."/>
            <person name="Zdobnov E.M."/>
            <person name="Grigoriev I.V."/>
            <person name="Lynch M."/>
            <person name="Boore J.L."/>
        </authorList>
    </citation>
    <scope>NUCLEOTIDE SEQUENCE [LARGE SCALE GENOMIC DNA]</scope>
</reference>
<evidence type="ECO:0000313" key="2">
    <source>
        <dbReference type="Proteomes" id="UP000000305"/>
    </source>
</evidence>
<evidence type="ECO:0000313" key="1">
    <source>
        <dbReference type="EMBL" id="EFX67625.1"/>
    </source>
</evidence>
<dbReference type="EMBL" id="GL732673">
    <property type="protein sequence ID" value="EFX67625.1"/>
    <property type="molecule type" value="Genomic_DNA"/>
</dbReference>
<name>E9HKW6_DAPPU</name>
<dbReference type="AlphaFoldDB" id="E9HKW6"/>
<proteinExistence type="predicted"/>
<organism evidence="1 2">
    <name type="scientific">Daphnia pulex</name>
    <name type="common">Water flea</name>
    <dbReference type="NCBI Taxonomy" id="6669"/>
    <lineage>
        <taxon>Eukaryota</taxon>
        <taxon>Metazoa</taxon>
        <taxon>Ecdysozoa</taxon>
        <taxon>Arthropoda</taxon>
        <taxon>Crustacea</taxon>
        <taxon>Branchiopoda</taxon>
        <taxon>Diplostraca</taxon>
        <taxon>Cladocera</taxon>
        <taxon>Anomopoda</taxon>
        <taxon>Daphniidae</taxon>
        <taxon>Daphnia</taxon>
    </lineage>
</organism>
<sequence length="198" mass="22439">MDSVEEEGLVFTKFPRMDGQSDLFCEMDACIREEWNLWESYRNEKPCTTLEQISFCPIYVHSAGLPPDGRQGYASAINMMMDANRLMSPMARALHEKGPFKHVSLLRVSTLMWPSSFQQKTSHMFSGYGTKRLLLEELDRGDGVLVIALKDLAIEEASSDSSIQIKPLISKLNVQPNREVAHLALRVCNVELDMSFSF</sequence>
<protein>
    <submittedName>
        <fullName evidence="1">Uncharacterized protein</fullName>
    </submittedName>
</protein>
<dbReference type="KEGG" id="dpx:DAPPUDRAFT_261362"/>
<dbReference type="Proteomes" id="UP000000305">
    <property type="component" value="Unassembled WGS sequence"/>
</dbReference>
<keyword evidence="2" id="KW-1185">Reference proteome</keyword>